<dbReference type="RefSeq" id="WP_139449345.1">
    <property type="nucleotide sequence ID" value="NZ_VDMB01000014.1"/>
</dbReference>
<dbReference type="OrthoDB" id="5417695at2"/>
<keyword evidence="1" id="KW-0472">Membrane</keyword>
<dbReference type="EMBL" id="VDMB01000014">
    <property type="protein sequence ID" value="TYT74159.1"/>
    <property type="molecule type" value="Genomic_DNA"/>
</dbReference>
<name>A0A5S5MEQ5_9BACT</name>
<gene>
    <name evidence="2" type="ORF">FIM25_11275</name>
</gene>
<organism evidence="2 3">
    <name type="scientific">Desulfobotulus mexicanus</name>
    <dbReference type="NCBI Taxonomy" id="2586642"/>
    <lineage>
        <taxon>Bacteria</taxon>
        <taxon>Pseudomonadati</taxon>
        <taxon>Thermodesulfobacteriota</taxon>
        <taxon>Desulfobacteria</taxon>
        <taxon>Desulfobacterales</taxon>
        <taxon>Desulfobacteraceae</taxon>
        <taxon>Desulfobotulus</taxon>
    </lineage>
</organism>
<dbReference type="Proteomes" id="UP000321899">
    <property type="component" value="Unassembled WGS sequence"/>
</dbReference>
<sequence>MKDLISEKYRIILFFIILTAICVSFLLVFLNQSSIKIQRNAEQKKSESFTFFDVGENTVLTKTKLKDLRKILGQHRLENLTPVYMDFVHKGWLAKYFPSLESYDVFFEKPRLRDPIASNTLKLHYRYAHQKNIPFNNIRFVFSRYTNKPLSLFLRLPGDGSIVINNLKNTHGTPQTIENVKISGPGPVYFWKRGKDILVTAVLFDRYGKPETHIFILYGENTENFKKTIMETYPEPDIKTGF</sequence>
<proteinExistence type="predicted"/>
<comment type="caution">
    <text evidence="2">The sequence shown here is derived from an EMBL/GenBank/DDBJ whole genome shotgun (WGS) entry which is preliminary data.</text>
</comment>
<dbReference type="AlphaFoldDB" id="A0A5S5MEQ5"/>
<evidence type="ECO:0000313" key="2">
    <source>
        <dbReference type="EMBL" id="TYT74159.1"/>
    </source>
</evidence>
<keyword evidence="3" id="KW-1185">Reference proteome</keyword>
<evidence type="ECO:0000256" key="1">
    <source>
        <dbReference type="SAM" id="Phobius"/>
    </source>
</evidence>
<feature type="transmembrane region" description="Helical" evidence="1">
    <location>
        <begin position="12"/>
        <end position="30"/>
    </location>
</feature>
<accession>A0A5S5MEQ5</accession>
<reference evidence="2 3" key="1">
    <citation type="submission" date="2019-06" db="EMBL/GenBank/DDBJ databases">
        <title>Desulfobotulus mexicanus sp. nov., a novel sulfate-reducing bacterium isolated from the sediment of an alkaline crater lake in Mexico.</title>
        <authorList>
            <person name="Hirschler-Rea A."/>
        </authorList>
    </citation>
    <scope>NUCLEOTIDE SEQUENCE [LARGE SCALE GENOMIC DNA]</scope>
    <source>
        <strain evidence="2 3">PAR22N</strain>
    </source>
</reference>
<keyword evidence="1" id="KW-0812">Transmembrane</keyword>
<keyword evidence="1" id="KW-1133">Transmembrane helix</keyword>
<protein>
    <submittedName>
        <fullName evidence="2">Uncharacterized protein</fullName>
    </submittedName>
</protein>
<evidence type="ECO:0000313" key="3">
    <source>
        <dbReference type="Proteomes" id="UP000321899"/>
    </source>
</evidence>